<sequence length="64" mass="7650">FVWSGWGLPQRRQRRRTTTTMEIMRRGEKMKKNSFCVRRTFRLATLPFSSEISSSKYSKSRSCL</sequence>
<gene>
    <name evidence="1" type="ORF">PFISCL1PPCAC_1386</name>
</gene>
<protein>
    <recommendedName>
        <fullName evidence="3">Ribosomal protein</fullName>
    </recommendedName>
</protein>
<name>A0AAV5UWL3_9BILA</name>
<proteinExistence type="predicted"/>
<dbReference type="Proteomes" id="UP001432322">
    <property type="component" value="Unassembled WGS sequence"/>
</dbReference>
<reference evidence="1" key="1">
    <citation type="submission" date="2023-10" db="EMBL/GenBank/DDBJ databases">
        <title>Genome assembly of Pristionchus species.</title>
        <authorList>
            <person name="Yoshida K."/>
            <person name="Sommer R.J."/>
        </authorList>
    </citation>
    <scope>NUCLEOTIDE SEQUENCE</scope>
    <source>
        <strain evidence="1">RS5133</strain>
    </source>
</reference>
<evidence type="ECO:0000313" key="1">
    <source>
        <dbReference type="EMBL" id="GMT10089.1"/>
    </source>
</evidence>
<feature type="non-terminal residue" evidence="1">
    <location>
        <position position="1"/>
    </location>
</feature>
<accession>A0AAV5UWL3</accession>
<dbReference type="AlphaFoldDB" id="A0AAV5UWL3"/>
<evidence type="ECO:0008006" key="3">
    <source>
        <dbReference type="Google" id="ProtNLM"/>
    </source>
</evidence>
<comment type="caution">
    <text evidence="1">The sequence shown here is derived from an EMBL/GenBank/DDBJ whole genome shotgun (WGS) entry which is preliminary data.</text>
</comment>
<dbReference type="EMBL" id="BTSY01000001">
    <property type="protein sequence ID" value="GMT10089.1"/>
    <property type="molecule type" value="Genomic_DNA"/>
</dbReference>
<keyword evidence="2" id="KW-1185">Reference proteome</keyword>
<organism evidence="1 2">
    <name type="scientific">Pristionchus fissidentatus</name>
    <dbReference type="NCBI Taxonomy" id="1538716"/>
    <lineage>
        <taxon>Eukaryota</taxon>
        <taxon>Metazoa</taxon>
        <taxon>Ecdysozoa</taxon>
        <taxon>Nematoda</taxon>
        <taxon>Chromadorea</taxon>
        <taxon>Rhabditida</taxon>
        <taxon>Rhabditina</taxon>
        <taxon>Diplogasteromorpha</taxon>
        <taxon>Diplogasteroidea</taxon>
        <taxon>Neodiplogasteridae</taxon>
        <taxon>Pristionchus</taxon>
    </lineage>
</organism>
<evidence type="ECO:0000313" key="2">
    <source>
        <dbReference type="Proteomes" id="UP001432322"/>
    </source>
</evidence>